<dbReference type="InterPro" id="IPR041373">
    <property type="entry name" value="RT_RNaseH"/>
</dbReference>
<keyword evidence="1" id="KW-0808">Transferase</keyword>
<keyword evidence="6" id="KW-0695">RNA-directed DNA polymerase</keyword>
<dbReference type="CDD" id="cd09274">
    <property type="entry name" value="RNase_HI_RT_Ty3"/>
    <property type="match status" value="1"/>
</dbReference>
<dbReference type="InterPro" id="IPR043502">
    <property type="entry name" value="DNA/RNA_pol_sf"/>
</dbReference>
<evidence type="ECO:0000256" key="6">
    <source>
        <dbReference type="ARBA" id="ARBA00022918"/>
    </source>
</evidence>
<evidence type="ECO:0000256" key="5">
    <source>
        <dbReference type="ARBA" id="ARBA00022801"/>
    </source>
</evidence>
<dbReference type="Proteomes" id="UP001190700">
    <property type="component" value="Unassembled WGS sequence"/>
</dbReference>
<evidence type="ECO:0000313" key="10">
    <source>
        <dbReference type="EMBL" id="KAK3276940.1"/>
    </source>
</evidence>
<dbReference type="Pfam" id="PF00078">
    <property type="entry name" value="RVT_1"/>
    <property type="match status" value="1"/>
</dbReference>
<protein>
    <recommendedName>
        <fullName evidence="12">Reverse transcriptase domain-containing protein</fullName>
    </recommendedName>
</protein>
<feature type="region of interest" description="Disordered" evidence="7">
    <location>
        <begin position="1"/>
        <end position="25"/>
    </location>
</feature>
<dbReference type="PANTHER" id="PTHR37984">
    <property type="entry name" value="PROTEIN CBG26694"/>
    <property type="match status" value="1"/>
</dbReference>
<organism evidence="10 11">
    <name type="scientific">Cymbomonas tetramitiformis</name>
    <dbReference type="NCBI Taxonomy" id="36881"/>
    <lineage>
        <taxon>Eukaryota</taxon>
        <taxon>Viridiplantae</taxon>
        <taxon>Chlorophyta</taxon>
        <taxon>Pyramimonadophyceae</taxon>
        <taxon>Pyramimonadales</taxon>
        <taxon>Pyramimonadaceae</taxon>
        <taxon>Cymbomonas</taxon>
    </lineage>
</organism>
<keyword evidence="2" id="KW-0548">Nucleotidyltransferase</keyword>
<dbReference type="CDD" id="cd01647">
    <property type="entry name" value="RT_LTR"/>
    <property type="match status" value="1"/>
</dbReference>
<dbReference type="AlphaFoldDB" id="A0AAE0GEV1"/>
<keyword evidence="3" id="KW-0540">Nuclease</keyword>
<keyword evidence="11" id="KW-1185">Reference proteome</keyword>
<dbReference type="Pfam" id="PF17917">
    <property type="entry name" value="RT_RNaseH"/>
    <property type="match status" value="1"/>
</dbReference>
<evidence type="ECO:0000256" key="3">
    <source>
        <dbReference type="ARBA" id="ARBA00022722"/>
    </source>
</evidence>
<reference evidence="10 11" key="1">
    <citation type="journal article" date="2015" name="Genome Biol. Evol.">
        <title>Comparative Genomics of a Bacterivorous Green Alga Reveals Evolutionary Causalities and Consequences of Phago-Mixotrophic Mode of Nutrition.</title>
        <authorList>
            <person name="Burns J.A."/>
            <person name="Paasch A."/>
            <person name="Narechania A."/>
            <person name="Kim E."/>
        </authorList>
    </citation>
    <scope>NUCLEOTIDE SEQUENCE [LARGE SCALE GENOMIC DNA]</scope>
    <source>
        <strain evidence="10 11">PLY_AMNH</strain>
    </source>
</reference>
<dbReference type="InterPro" id="IPR050951">
    <property type="entry name" value="Retrovirus_Pol_polyprotein"/>
</dbReference>
<evidence type="ECO:0000313" key="11">
    <source>
        <dbReference type="Proteomes" id="UP001190700"/>
    </source>
</evidence>
<dbReference type="GO" id="GO:0004519">
    <property type="term" value="F:endonuclease activity"/>
    <property type="evidence" value="ECO:0007669"/>
    <property type="project" value="UniProtKB-KW"/>
</dbReference>
<evidence type="ECO:0000256" key="1">
    <source>
        <dbReference type="ARBA" id="ARBA00022679"/>
    </source>
</evidence>
<evidence type="ECO:0000259" key="9">
    <source>
        <dbReference type="Pfam" id="PF17917"/>
    </source>
</evidence>
<evidence type="ECO:0000259" key="8">
    <source>
        <dbReference type="Pfam" id="PF00078"/>
    </source>
</evidence>
<accession>A0AAE0GEV1</accession>
<keyword evidence="4" id="KW-0255">Endonuclease</keyword>
<evidence type="ECO:0000256" key="4">
    <source>
        <dbReference type="ARBA" id="ARBA00022759"/>
    </source>
</evidence>
<gene>
    <name evidence="10" type="ORF">CYMTET_15017</name>
</gene>
<dbReference type="PANTHER" id="PTHR37984:SF5">
    <property type="entry name" value="PROTEIN NYNRIN-LIKE"/>
    <property type="match status" value="1"/>
</dbReference>
<feature type="domain" description="Reverse transcriptase" evidence="8">
    <location>
        <begin position="59"/>
        <end position="187"/>
    </location>
</feature>
<dbReference type="InterPro" id="IPR043128">
    <property type="entry name" value="Rev_trsase/Diguanyl_cyclase"/>
</dbReference>
<feature type="domain" description="Reverse transcriptase RNase H-like" evidence="9">
    <location>
        <begin position="235"/>
        <end position="341"/>
    </location>
</feature>
<dbReference type="GO" id="GO:0003964">
    <property type="term" value="F:RNA-directed DNA polymerase activity"/>
    <property type="evidence" value="ECO:0007669"/>
    <property type="project" value="UniProtKB-KW"/>
</dbReference>
<name>A0AAE0GEV1_9CHLO</name>
<proteinExistence type="predicted"/>
<evidence type="ECO:0008006" key="12">
    <source>
        <dbReference type="Google" id="ProtNLM"/>
    </source>
</evidence>
<dbReference type="Gene3D" id="3.30.70.270">
    <property type="match status" value="1"/>
</dbReference>
<dbReference type="EMBL" id="LGRX02006312">
    <property type="protein sequence ID" value="KAK3276940.1"/>
    <property type="molecule type" value="Genomic_DNA"/>
</dbReference>
<evidence type="ECO:0000256" key="2">
    <source>
        <dbReference type="ARBA" id="ARBA00022695"/>
    </source>
</evidence>
<sequence>MALGGPAGATGIFPSSENKEGGSEEVGPKALWVRVALDCRGINELSLRDRTPPRLPENLFHDIGKDQCISRLDLRSGFHQILLTEDASRKTCFWWAREGAAPEQYVYKRMPFGCTNSTAMFCRVIEHELRGFRCAKVYCDDILITSPTARDHIKDVADVIERLNKVGLRGHPGKSVFAATDCEFLGFLLRPGRLSPHQAKGNENIKELWSREHGEAFAKLKERLTEPGVVVHAYDPSKLLYLMMDWSGVGLSAILGQKDSKGRDVIVAAVSRTLSRSEMCYSSFYGEALAVVYDVRSFRHYLHGVKFILITDHKPLTHTWLQRSTTLTGMHLRWQVSLQEFEYDTMHRSGASHTNADYERMSGGRRDDPCSAEDLVRCEMGEKWSQYLHVVDLSCEEDGDLSLWDEVRDWIAQRKRGEDDQEVATVAMAGLEAWLIAGGIVKQYVYCDSSLKSRRIAEHRLVALHNRFPDQLPLEALQYAFSTFPQDLRRISRVDMETLASQGLPVVTIVGTEC</sequence>
<dbReference type="Gene3D" id="3.10.10.10">
    <property type="entry name" value="HIV Type 1 Reverse Transcriptase, subunit A, domain 1"/>
    <property type="match status" value="1"/>
</dbReference>
<keyword evidence="5" id="KW-0378">Hydrolase</keyword>
<dbReference type="InterPro" id="IPR000477">
    <property type="entry name" value="RT_dom"/>
</dbReference>
<evidence type="ECO:0000256" key="7">
    <source>
        <dbReference type="SAM" id="MobiDB-lite"/>
    </source>
</evidence>
<dbReference type="SUPFAM" id="SSF56672">
    <property type="entry name" value="DNA/RNA polymerases"/>
    <property type="match status" value="1"/>
</dbReference>
<comment type="caution">
    <text evidence="10">The sequence shown here is derived from an EMBL/GenBank/DDBJ whole genome shotgun (WGS) entry which is preliminary data.</text>
</comment>
<dbReference type="GO" id="GO:0016787">
    <property type="term" value="F:hydrolase activity"/>
    <property type="evidence" value="ECO:0007669"/>
    <property type="project" value="UniProtKB-KW"/>
</dbReference>